<proteinExistence type="predicted"/>
<dbReference type="SUPFAM" id="SSF103473">
    <property type="entry name" value="MFS general substrate transporter"/>
    <property type="match status" value="1"/>
</dbReference>
<evidence type="ECO:0000313" key="9">
    <source>
        <dbReference type="EMBL" id="KJV58031.1"/>
    </source>
</evidence>
<evidence type="ECO:0000256" key="5">
    <source>
        <dbReference type="ARBA" id="ARBA00022989"/>
    </source>
</evidence>
<evidence type="ECO:0000256" key="7">
    <source>
        <dbReference type="SAM" id="Phobius"/>
    </source>
</evidence>
<dbReference type="AlphaFoldDB" id="A0A0F3MQS8"/>
<feature type="domain" description="Major facilitator superfamily (MFS) profile" evidence="8">
    <location>
        <begin position="18"/>
        <end position="240"/>
    </location>
</feature>
<sequence length="240" mass="26465">MLGYEKTQTSLNRKQKQALGILSIGTFLEYFDLYLYVHMAVLLNELFFPKADPQTALIYEAAALCSTYVFRPIGALIFGWLGDNIGRKSTIIITTLLMAIACFIMTNLSTYDEIGIVATWVMIACRMAQGMSSMGEVIGADVYLTEFIKPPVQYPAVATLDSFCILGGFGALCLASLVTSFGFSWRIAFLIGAGIAIVGVIGRTSLRETPEFVDAKRYLRKTLEQANIDPKKIKVILKLL</sequence>
<evidence type="ECO:0000256" key="6">
    <source>
        <dbReference type="ARBA" id="ARBA00023136"/>
    </source>
</evidence>
<evidence type="ECO:0000259" key="8">
    <source>
        <dbReference type="PROSITE" id="PS50850"/>
    </source>
</evidence>
<dbReference type="PANTHER" id="PTHR43045">
    <property type="entry name" value="SHIKIMATE TRANSPORTER"/>
    <property type="match status" value="1"/>
</dbReference>
<organism evidence="9 10">
    <name type="scientific">Rickettsia felis str. Pedreira</name>
    <dbReference type="NCBI Taxonomy" id="1359196"/>
    <lineage>
        <taxon>Bacteria</taxon>
        <taxon>Pseudomonadati</taxon>
        <taxon>Pseudomonadota</taxon>
        <taxon>Alphaproteobacteria</taxon>
        <taxon>Rickettsiales</taxon>
        <taxon>Rickettsiaceae</taxon>
        <taxon>Rickettsieae</taxon>
        <taxon>Rickettsia</taxon>
        <taxon>spotted fever group</taxon>
    </lineage>
</organism>
<dbReference type="GO" id="GO:0005886">
    <property type="term" value="C:plasma membrane"/>
    <property type="evidence" value="ECO:0007669"/>
    <property type="project" value="UniProtKB-SubCell"/>
</dbReference>
<dbReference type="InterPro" id="IPR036259">
    <property type="entry name" value="MFS_trans_sf"/>
</dbReference>
<dbReference type="InterPro" id="IPR005828">
    <property type="entry name" value="MFS_sugar_transport-like"/>
</dbReference>
<keyword evidence="3" id="KW-1003">Cell membrane</keyword>
<feature type="transmembrane region" description="Helical" evidence="7">
    <location>
        <begin position="18"/>
        <end position="37"/>
    </location>
</feature>
<dbReference type="GO" id="GO:0022857">
    <property type="term" value="F:transmembrane transporter activity"/>
    <property type="evidence" value="ECO:0007669"/>
    <property type="project" value="InterPro"/>
</dbReference>
<dbReference type="InterPro" id="IPR020846">
    <property type="entry name" value="MFS_dom"/>
</dbReference>
<reference evidence="9 10" key="1">
    <citation type="submission" date="2015-01" db="EMBL/GenBank/DDBJ databases">
        <title>Genome Sequencing of Rickettsiales.</title>
        <authorList>
            <person name="Daugherty S.C."/>
            <person name="Su Q."/>
            <person name="Abolude K."/>
            <person name="Beier-Sexton M."/>
            <person name="Carlyon J.A."/>
            <person name="Carter R."/>
            <person name="Day N.P."/>
            <person name="Dumler S.J."/>
            <person name="Dyachenko V."/>
            <person name="Godinez A."/>
            <person name="Kurtti T.J."/>
            <person name="Lichay M."/>
            <person name="Mullins K.E."/>
            <person name="Ott S."/>
            <person name="Pappas-Brown V."/>
            <person name="Paris D.H."/>
            <person name="Patel P."/>
            <person name="Richards A.L."/>
            <person name="Sadzewicz L."/>
            <person name="Sears K."/>
            <person name="Seidman D."/>
            <person name="Sengamalay N."/>
            <person name="Stenos J."/>
            <person name="Tallon L.J."/>
            <person name="Vincent G."/>
            <person name="Fraser C.M."/>
            <person name="Munderloh U."/>
            <person name="Dunning-Hotopp J.C."/>
        </authorList>
    </citation>
    <scope>NUCLEOTIDE SEQUENCE [LARGE SCALE GENOMIC DNA]</scope>
    <source>
        <strain evidence="9 10">Pedreira</strain>
    </source>
</reference>
<evidence type="ECO:0000256" key="2">
    <source>
        <dbReference type="ARBA" id="ARBA00022448"/>
    </source>
</evidence>
<comment type="subcellular location">
    <subcellularLocation>
        <location evidence="1">Cell membrane</location>
        <topology evidence="1">Multi-pass membrane protein</topology>
    </subcellularLocation>
</comment>
<dbReference type="RefSeq" id="WP_011270785.1">
    <property type="nucleotide sequence ID" value="NZ_LANQ01000001.1"/>
</dbReference>
<feature type="transmembrane region" description="Helical" evidence="7">
    <location>
        <begin position="57"/>
        <end position="78"/>
    </location>
</feature>
<evidence type="ECO:0000313" key="10">
    <source>
        <dbReference type="Proteomes" id="UP000033475"/>
    </source>
</evidence>
<accession>A0A0F3MQS8</accession>
<feature type="transmembrane region" description="Helical" evidence="7">
    <location>
        <begin position="90"/>
        <end position="108"/>
    </location>
</feature>
<protein>
    <submittedName>
        <fullName evidence="9">Sugar (And other) transporter family protein</fullName>
    </submittedName>
</protein>
<dbReference type="PROSITE" id="PS50850">
    <property type="entry name" value="MFS"/>
    <property type="match status" value="1"/>
</dbReference>
<feature type="transmembrane region" description="Helical" evidence="7">
    <location>
        <begin position="183"/>
        <end position="202"/>
    </location>
</feature>
<name>A0A0F3MQS8_RICFI</name>
<keyword evidence="4 7" id="KW-0812">Transmembrane</keyword>
<dbReference type="Pfam" id="PF00083">
    <property type="entry name" value="Sugar_tr"/>
    <property type="match status" value="1"/>
</dbReference>
<feature type="transmembrane region" description="Helical" evidence="7">
    <location>
        <begin position="156"/>
        <end position="177"/>
    </location>
</feature>
<keyword evidence="5 7" id="KW-1133">Transmembrane helix</keyword>
<comment type="caution">
    <text evidence="9">The sequence shown here is derived from an EMBL/GenBank/DDBJ whole genome shotgun (WGS) entry which is preliminary data.</text>
</comment>
<dbReference type="Proteomes" id="UP000033475">
    <property type="component" value="Unassembled WGS sequence"/>
</dbReference>
<evidence type="ECO:0000256" key="4">
    <source>
        <dbReference type="ARBA" id="ARBA00022692"/>
    </source>
</evidence>
<evidence type="ECO:0000256" key="3">
    <source>
        <dbReference type="ARBA" id="ARBA00022475"/>
    </source>
</evidence>
<keyword evidence="2" id="KW-0813">Transport</keyword>
<dbReference type="PATRIC" id="fig|1359196.3.peg.384"/>
<evidence type="ECO:0000256" key="1">
    <source>
        <dbReference type="ARBA" id="ARBA00004651"/>
    </source>
</evidence>
<dbReference type="EMBL" id="LANQ01000001">
    <property type="protein sequence ID" value="KJV58031.1"/>
    <property type="molecule type" value="Genomic_DNA"/>
</dbReference>
<gene>
    <name evidence="9" type="ORF">RFEPED_0402</name>
</gene>
<dbReference type="PANTHER" id="PTHR43045:SF1">
    <property type="entry name" value="SHIKIMATE TRANSPORTER"/>
    <property type="match status" value="1"/>
</dbReference>
<dbReference type="Gene3D" id="1.20.1250.20">
    <property type="entry name" value="MFS general substrate transporter like domains"/>
    <property type="match status" value="1"/>
</dbReference>
<keyword evidence="6 7" id="KW-0472">Membrane</keyword>